<evidence type="ECO:0000256" key="1">
    <source>
        <dbReference type="RuleBase" id="RU361178"/>
    </source>
</evidence>
<dbReference type="InterPro" id="IPR003165">
    <property type="entry name" value="Piwi"/>
</dbReference>
<evidence type="ECO:0000256" key="2">
    <source>
        <dbReference type="SAM" id="MobiDB-lite"/>
    </source>
</evidence>
<dbReference type="CDD" id="cd04657">
    <property type="entry name" value="Piwi_ago-like"/>
    <property type="match status" value="1"/>
</dbReference>
<dbReference type="InterPro" id="IPR036397">
    <property type="entry name" value="RNaseH_sf"/>
</dbReference>
<dbReference type="PROSITE" id="PS50821">
    <property type="entry name" value="PAZ"/>
    <property type="match status" value="1"/>
</dbReference>
<feature type="domain" description="Piwi" evidence="4">
    <location>
        <begin position="628"/>
        <end position="937"/>
    </location>
</feature>
<dbReference type="Gene3D" id="2.170.260.10">
    <property type="entry name" value="paz domain"/>
    <property type="match status" value="1"/>
</dbReference>
<dbReference type="GO" id="GO:0003743">
    <property type="term" value="F:translation initiation factor activity"/>
    <property type="evidence" value="ECO:0007669"/>
    <property type="project" value="UniProtKB-KW"/>
</dbReference>
<accession>A0A224YPG5</accession>
<comment type="similarity">
    <text evidence="1">Belongs to the argonaute family.</text>
</comment>
<dbReference type="InterPro" id="IPR032474">
    <property type="entry name" value="Argonaute_N"/>
</dbReference>
<dbReference type="SUPFAM" id="SSF53098">
    <property type="entry name" value="Ribonuclease H-like"/>
    <property type="match status" value="1"/>
</dbReference>
<dbReference type="SMART" id="SM01163">
    <property type="entry name" value="DUF1785"/>
    <property type="match status" value="1"/>
</dbReference>
<dbReference type="InterPro" id="IPR003100">
    <property type="entry name" value="PAZ_dom"/>
</dbReference>
<dbReference type="GO" id="GO:0003723">
    <property type="term" value="F:RNA binding"/>
    <property type="evidence" value="ECO:0007669"/>
    <property type="project" value="InterPro"/>
</dbReference>
<dbReference type="Pfam" id="PF02170">
    <property type="entry name" value="PAZ"/>
    <property type="match status" value="1"/>
</dbReference>
<dbReference type="Gene3D" id="3.30.420.10">
    <property type="entry name" value="Ribonuclease H-like superfamily/Ribonuclease H"/>
    <property type="match status" value="1"/>
</dbReference>
<evidence type="ECO:0000313" key="5">
    <source>
        <dbReference type="EMBL" id="MAA18825.1"/>
    </source>
</evidence>
<dbReference type="Pfam" id="PF02171">
    <property type="entry name" value="Piwi"/>
    <property type="match status" value="1"/>
</dbReference>
<sequence length="978" mass="109542">MATRGPGRGGGYRGDRRGGGPGRGRGRARDGQHEPPQPPQPGRPQEVSFAEAMRRRATQAEQPLQARPQRGGAGRGHGGSEEPSPVVEQMPREPQRQRVLPGPSREPLDMAAVKETLPVVSERAVIPRQATFPVRPDKCGKMGRPIELLANHFAIQLPDGDVYHYDVTIIPPSKKEEAKAPDQKKIRCLSTRVNRLVIENLVAKYRGELNKCLPAYDGRKNLYTRRMLPFRERTFNVPFTEDEREQMFIVHIQYAATVNLDALHAVYERRVRVVPQEVIQALDIIMRHGPCVTLTPVGRSMFKAPTPNMNSSIGGGHEVWFGYHTSVRPAQWKPLLNVDRSATAFYEAIPVIEFMCKLLSGSQHPLRPEHIRHLSSSQCVQLSKELKGIRVKVVHLKYPRKYRVGKVTQLSAQDLRFALEDGSKISVAEYFRKHYPNFIRYPNLPCIQPDTNRPVYLPLEVCHIVEGQPYRKKLSGSMTTEMIRRTAQPPEQRFQAITESVHDMVQRSTPYLNEFGIMVSTDPTRLTGRVLNAPSLEFGDAQPPVRPRFGAWDMRNSKLYDAKPIENWALLGVNCRPHPRSVDNLKGALRRIGGNLGMRVSEPLCVDSCDSRDIFQVLERMKSRGVVLVVVVLGQQASYAAIKEAAEVKLGIRTQCMKELNFTNKCTDSLISNLCLKINAKLGGTNNSFVKEERPRVLCEPVIIIGADVSHPAPGDKVKPSIAACVASMDAIPSRYRASIRVQIQQQQAVARVEIIEDLKLMVKELLMAFYRETRLKPGKIIFYRDGVSEGQFGFVRDQELSAIREACLMLSPNGSYTPAVTFIVVQKRHHTRFMPVDPRDGVGKPKNIPPGTTVDTVVTHPVDFDFFLCSHAGIQGTSRPAHYYVVRDDANFTSDELQKLSYYLCHTYARCAKSVSIPAPVYYAHLAAFRAKEHIASACNVPSGSSFSSEGGDSVTTEEYVRAVSVCQDLQSTMYFV</sequence>
<evidence type="ECO:0000259" key="4">
    <source>
        <dbReference type="PROSITE" id="PS50822"/>
    </source>
</evidence>
<dbReference type="SUPFAM" id="SSF101690">
    <property type="entry name" value="PAZ domain"/>
    <property type="match status" value="1"/>
</dbReference>
<dbReference type="InterPro" id="IPR012337">
    <property type="entry name" value="RNaseH-like_sf"/>
</dbReference>
<feature type="domain" description="PAZ" evidence="3">
    <location>
        <begin position="350"/>
        <end position="466"/>
    </location>
</feature>
<protein>
    <submittedName>
        <fullName evidence="5">Eukaryotic translation initiation factor 2C</fullName>
    </submittedName>
</protein>
<dbReference type="PROSITE" id="PS50822">
    <property type="entry name" value="PIWI"/>
    <property type="match status" value="1"/>
</dbReference>
<dbReference type="Pfam" id="PF08699">
    <property type="entry name" value="ArgoL1"/>
    <property type="match status" value="1"/>
</dbReference>
<keyword evidence="5" id="KW-0648">Protein biosynthesis</keyword>
<dbReference type="SMART" id="SM00949">
    <property type="entry name" value="PAZ"/>
    <property type="match status" value="1"/>
</dbReference>
<feature type="compositionally biased region" description="Gly residues" evidence="2">
    <location>
        <begin position="1"/>
        <end position="12"/>
    </location>
</feature>
<dbReference type="PANTHER" id="PTHR22891">
    <property type="entry name" value="EUKARYOTIC TRANSLATION INITIATION FACTOR 2C"/>
    <property type="match status" value="1"/>
</dbReference>
<dbReference type="GO" id="GO:0034587">
    <property type="term" value="P:piRNA processing"/>
    <property type="evidence" value="ECO:0007669"/>
    <property type="project" value="UniProtKB-ARBA"/>
</dbReference>
<evidence type="ECO:0000259" key="3">
    <source>
        <dbReference type="PROSITE" id="PS50821"/>
    </source>
</evidence>
<reference evidence="5" key="1">
    <citation type="journal article" date="2017" name="Parasit. Vectors">
        <title>Sialotranscriptomics of Rhipicephalus zambeziensis reveals intricate expression profiles of secretory proteins and suggests tight temporal transcriptional regulation during blood-feeding.</title>
        <authorList>
            <person name="de Castro M.H."/>
            <person name="de Klerk D."/>
            <person name="Pienaar R."/>
            <person name="Rees D.J.G."/>
            <person name="Mans B.J."/>
        </authorList>
    </citation>
    <scope>NUCLEOTIDE SEQUENCE</scope>
    <source>
        <tissue evidence="5">Salivary glands</tissue>
    </source>
</reference>
<dbReference type="Gene3D" id="3.40.50.2300">
    <property type="match status" value="1"/>
</dbReference>
<dbReference type="InterPro" id="IPR014811">
    <property type="entry name" value="ArgoL1"/>
</dbReference>
<dbReference type="Pfam" id="PF16486">
    <property type="entry name" value="ArgoN"/>
    <property type="match status" value="1"/>
</dbReference>
<dbReference type="Pfam" id="PF16488">
    <property type="entry name" value="ArgoL2"/>
    <property type="match status" value="1"/>
</dbReference>
<dbReference type="InterPro" id="IPR032472">
    <property type="entry name" value="ArgoL2"/>
</dbReference>
<dbReference type="CDD" id="cd02846">
    <property type="entry name" value="PAZ_argonaute_like"/>
    <property type="match status" value="1"/>
</dbReference>
<dbReference type="AlphaFoldDB" id="A0A224YPG5"/>
<name>A0A224YPG5_9ACAR</name>
<keyword evidence="5" id="KW-0396">Initiation factor</keyword>
<organism evidence="5">
    <name type="scientific">Rhipicephalus zambeziensis</name>
    <dbReference type="NCBI Taxonomy" id="60191"/>
    <lineage>
        <taxon>Eukaryota</taxon>
        <taxon>Metazoa</taxon>
        <taxon>Ecdysozoa</taxon>
        <taxon>Arthropoda</taxon>
        <taxon>Chelicerata</taxon>
        <taxon>Arachnida</taxon>
        <taxon>Acari</taxon>
        <taxon>Parasitiformes</taxon>
        <taxon>Ixodida</taxon>
        <taxon>Ixodoidea</taxon>
        <taxon>Ixodidae</taxon>
        <taxon>Rhipicephalinae</taxon>
        <taxon>Rhipicephalus</taxon>
        <taxon>Rhipicephalus</taxon>
    </lineage>
</organism>
<proteinExistence type="inferred from homology"/>
<dbReference type="SMART" id="SM00950">
    <property type="entry name" value="Piwi"/>
    <property type="match status" value="1"/>
</dbReference>
<dbReference type="InterPro" id="IPR036085">
    <property type="entry name" value="PAZ_dom_sf"/>
</dbReference>
<dbReference type="InterPro" id="IPR045246">
    <property type="entry name" value="Piwi_ago-like"/>
</dbReference>
<feature type="region of interest" description="Disordered" evidence="2">
    <location>
        <begin position="1"/>
        <end position="105"/>
    </location>
</feature>
<dbReference type="EMBL" id="GFPF01007679">
    <property type="protein sequence ID" value="MAA18825.1"/>
    <property type="molecule type" value="Transcribed_RNA"/>
</dbReference>